<feature type="transmembrane region" description="Helical" evidence="6">
    <location>
        <begin position="309"/>
        <end position="333"/>
    </location>
</feature>
<feature type="transmembrane region" description="Helical" evidence="6">
    <location>
        <begin position="260"/>
        <end position="279"/>
    </location>
</feature>
<dbReference type="Pfam" id="PF13440">
    <property type="entry name" value="Polysacc_synt_3"/>
    <property type="match status" value="1"/>
</dbReference>
<reference evidence="7" key="1">
    <citation type="submission" date="2017-12" db="EMBL/GenBank/DDBJ databases">
        <title>FDA dAtabase for Regulatory Grade micrObial Sequences (FDA-ARGOS): Supporting development and validation of Infectious Disease Dx tests.</title>
        <authorList>
            <person name="Hoffmann M."/>
            <person name="Allard M."/>
            <person name="Evans P."/>
            <person name="Brown E."/>
            <person name="Tallon L.J."/>
            <person name="Sadzewicz L."/>
            <person name="Sengamalay N."/>
            <person name="Ott S."/>
            <person name="Godinez A."/>
            <person name="Nagaraj S."/>
            <person name="Vavikolanu K."/>
            <person name="Aluvathingal J."/>
            <person name="Nadendla S."/>
            <person name="Hobson J."/>
            <person name="Sichtig H."/>
        </authorList>
    </citation>
    <scope>NUCLEOTIDE SEQUENCE [LARGE SCALE GENOMIC DNA]</scope>
    <source>
        <strain evidence="7">FDAARGOS_97</strain>
    </source>
</reference>
<proteinExistence type="predicted"/>
<evidence type="ECO:0000256" key="3">
    <source>
        <dbReference type="ARBA" id="ARBA00022692"/>
    </source>
</evidence>
<evidence type="ECO:0000313" key="7">
    <source>
        <dbReference type="EMBL" id="PNP25692.1"/>
    </source>
</evidence>
<feature type="transmembrane region" description="Helical" evidence="6">
    <location>
        <begin position="124"/>
        <end position="146"/>
    </location>
</feature>
<organism evidence="7 8">
    <name type="scientific">Vibrio alginolyticus</name>
    <dbReference type="NCBI Taxonomy" id="663"/>
    <lineage>
        <taxon>Bacteria</taxon>
        <taxon>Pseudomonadati</taxon>
        <taxon>Pseudomonadota</taxon>
        <taxon>Gammaproteobacteria</taxon>
        <taxon>Vibrionales</taxon>
        <taxon>Vibrionaceae</taxon>
        <taxon>Vibrio</taxon>
    </lineage>
</organism>
<sequence length="425" mass="47495">MNIFKSNKNSEVASVFKGMLTLAKGAVFARIIGLVSIPVLTRIYSPEDYGVLALYTSLIAILAPIFTFRYVQAIPLPKTDKMAINLFSVCLALILMSSLFIAVILFFFSETILNWFDMRALAPWWPVIVLGAAGTALYELFSLWATRKKQYKIIAKTQVTQSFFGNLTKILMGLFSFKPAGLLIGQFIAQSGGVGSFIKQSLPDFIKLKSQVTKSRSTFISSYYRGFPVFRLPSQILMSLSLQAPTLMMAALFSKESTGQLSLAMVALNLPITLIVRAVSKAYYAEISSIGKNNIEKIRRITFSVQKKLFLIGFPLTIVTMFVAEYAFVVIFGNEWLKAGQMAVVLAPFMLLQFTSLPLIEAINVVGSQIHFLILSIVRVLGLIIMFVGSIYFHVQESTFLIMLSAYLTLFYLFTSFFVVFSMRK</sequence>
<dbReference type="PANTHER" id="PTHR30250:SF28">
    <property type="entry name" value="POLYSACCHARIDE BIOSYNTHESIS PROTEIN"/>
    <property type="match status" value="1"/>
</dbReference>
<evidence type="ECO:0000256" key="1">
    <source>
        <dbReference type="ARBA" id="ARBA00004651"/>
    </source>
</evidence>
<keyword evidence="3 6" id="KW-0812">Transmembrane</keyword>
<feature type="transmembrane region" description="Helical" evidence="6">
    <location>
        <begin position="52"/>
        <end position="71"/>
    </location>
</feature>
<comment type="caution">
    <text evidence="7">The sequence shown here is derived from an EMBL/GenBank/DDBJ whole genome shotgun (WGS) entry which is preliminary data.</text>
</comment>
<accession>A0ABX4XC24</accession>
<evidence type="ECO:0000256" key="2">
    <source>
        <dbReference type="ARBA" id="ARBA00022475"/>
    </source>
</evidence>
<keyword evidence="8" id="KW-1185">Reference proteome</keyword>
<evidence type="ECO:0000256" key="5">
    <source>
        <dbReference type="ARBA" id="ARBA00023136"/>
    </source>
</evidence>
<evidence type="ECO:0000313" key="8">
    <source>
        <dbReference type="Proteomes" id="UP000054316"/>
    </source>
</evidence>
<dbReference type="PANTHER" id="PTHR30250">
    <property type="entry name" value="PST FAMILY PREDICTED COLANIC ACID TRANSPORTER"/>
    <property type="match status" value="1"/>
</dbReference>
<name>A0ABX4XC24_VIBAL</name>
<comment type="subcellular location">
    <subcellularLocation>
        <location evidence="1">Cell membrane</location>
        <topology evidence="1">Multi-pass membrane protein</topology>
    </subcellularLocation>
</comment>
<keyword evidence="2" id="KW-1003">Cell membrane</keyword>
<evidence type="ECO:0000256" key="4">
    <source>
        <dbReference type="ARBA" id="ARBA00022989"/>
    </source>
</evidence>
<dbReference type="Proteomes" id="UP000054316">
    <property type="component" value="Unassembled WGS sequence"/>
</dbReference>
<keyword evidence="4 6" id="KW-1133">Transmembrane helix</keyword>
<keyword evidence="5 6" id="KW-0472">Membrane</keyword>
<feature type="transmembrane region" description="Helical" evidence="6">
    <location>
        <begin position="399"/>
        <end position="421"/>
    </location>
</feature>
<evidence type="ECO:0000256" key="6">
    <source>
        <dbReference type="SAM" id="Phobius"/>
    </source>
</evidence>
<feature type="transmembrane region" description="Helical" evidence="6">
    <location>
        <begin position="372"/>
        <end position="393"/>
    </location>
</feature>
<dbReference type="InterPro" id="IPR050833">
    <property type="entry name" value="Poly_Biosynth_Transport"/>
</dbReference>
<feature type="transmembrane region" description="Helical" evidence="6">
    <location>
        <begin position="83"/>
        <end position="108"/>
    </location>
</feature>
<feature type="transmembrane region" description="Helical" evidence="6">
    <location>
        <begin position="339"/>
        <end position="360"/>
    </location>
</feature>
<dbReference type="EMBL" id="LOSN02000001">
    <property type="protein sequence ID" value="PNP25692.1"/>
    <property type="molecule type" value="Genomic_DNA"/>
</dbReference>
<protein>
    <submittedName>
        <fullName evidence="7">Polysaccharide biosynthesis protein</fullName>
    </submittedName>
</protein>
<feature type="transmembrane region" description="Helical" evidence="6">
    <location>
        <begin position="21"/>
        <end position="40"/>
    </location>
</feature>
<gene>
    <name evidence="7" type="ORF">AL553_004210</name>
</gene>
<dbReference type="RefSeq" id="WP_005379478.1">
    <property type="nucleotide sequence ID" value="NZ_CP014045.1"/>
</dbReference>